<keyword evidence="6" id="KW-0333">Golgi apparatus</keyword>
<dbReference type="PANTHER" id="PTHR13301">
    <property type="entry name" value="X-BOX TRANSCRIPTION FACTOR-RELATED"/>
    <property type="match status" value="1"/>
</dbReference>
<feature type="binding site" evidence="11">
    <location>
        <position position="381"/>
    </location>
    <ligand>
        <name>Mn(2+)</name>
        <dbReference type="ChEBI" id="CHEBI:29035"/>
    </ligand>
</feature>
<feature type="transmembrane region" description="Helical" evidence="13">
    <location>
        <begin position="85"/>
        <end position="102"/>
    </location>
</feature>
<feature type="transmembrane region" description="Helical" evidence="13">
    <location>
        <begin position="644"/>
        <end position="665"/>
    </location>
</feature>
<protein>
    <recommendedName>
        <fullName evidence="15">CSLF3-cellulose synthase-like family F</fullName>
    </recommendedName>
</protein>
<organism evidence="14">
    <name type="scientific">Arundo donax</name>
    <name type="common">Giant reed</name>
    <name type="synonym">Donax arundinaceus</name>
    <dbReference type="NCBI Taxonomy" id="35708"/>
    <lineage>
        <taxon>Eukaryota</taxon>
        <taxon>Viridiplantae</taxon>
        <taxon>Streptophyta</taxon>
        <taxon>Embryophyta</taxon>
        <taxon>Tracheophyta</taxon>
        <taxon>Spermatophyta</taxon>
        <taxon>Magnoliopsida</taxon>
        <taxon>Liliopsida</taxon>
        <taxon>Poales</taxon>
        <taxon>Poaceae</taxon>
        <taxon>PACMAD clade</taxon>
        <taxon>Arundinoideae</taxon>
        <taxon>Arundineae</taxon>
        <taxon>Arundo</taxon>
    </lineage>
</organism>
<keyword evidence="7 13" id="KW-0472">Membrane</keyword>
<dbReference type="FunFam" id="3.90.550.10:FF:000027">
    <property type="entry name" value="Cellulose synthase-like protein D4"/>
    <property type="match status" value="1"/>
</dbReference>
<feature type="binding site" evidence="10">
    <location>
        <position position="177"/>
    </location>
    <ligand>
        <name>UDP-alpha-D-glucose</name>
        <dbReference type="ChEBI" id="CHEBI:58885"/>
    </ligand>
</feature>
<keyword evidence="2" id="KW-0328">Glycosyltransferase</keyword>
<feature type="binding site" evidence="11">
    <location>
        <position position="405"/>
    </location>
    <ligand>
        <name>Mn(2+)</name>
        <dbReference type="ChEBI" id="CHEBI:29035"/>
    </ligand>
</feature>
<evidence type="ECO:0000256" key="7">
    <source>
        <dbReference type="ARBA" id="ARBA00023136"/>
    </source>
</evidence>
<dbReference type="GO" id="GO:0016760">
    <property type="term" value="F:cellulose synthase (UDP-forming) activity"/>
    <property type="evidence" value="ECO:0007669"/>
    <property type="project" value="InterPro"/>
</dbReference>
<feature type="transmembrane region" description="Helical" evidence="13">
    <location>
        <begin position="799"/>
        <end position="820"/>
    </location>
</feature>
<dbReference type="GO" id="GO:0071669">
    <property type="term" value="P:plant-type cell wall organization or biogenesis"/>
    <property type="evidence" value="ECO:0007669"/>
    <property type="project" value="UniProtKB-ARBA"/>
</dbReference>
<reference evidence="14" key="1">
    <citation type="submission" date="2014-09" db="EMBL/GenBank/DDBJ databases">
        <authorList>
            <person name="Magalhaes I.L.F."/>
            <person name="Oliveira U."/>
            <person name="Santos F.R."/>
            <person name="Vidigal T.H.D.A."/>
            <person name="Brescovit A.D."/>
            <person name="Santos A.J."/>
        </authorList>
    </citation>
    <scope>NUCLEOTIDE SEQUENCE</scope>
    <source>
        <tissue evidence="14">Shoot tissue taken approximately 20 cm above the soil surface</tissue>
    </source>
</reference>
<proteinExistence type="predicted"/>
<dbReference type="Pfam" id="PF03552">
    <property type="entry name" value="Cellulose_synt"/>
    <property type="match status" value="2"/>
</dbReference>
<feature type="transmembrane region" description="Helical" evidence="13">
    <location>
        <begin position="114"/>
        <end position="132"/>
    </location>
</feature>
<keyword evidence="5 13" id="KW-1133">Transmembrane helix</keyword>
<dbReference type="AlphaFoldDB" id="A0A0A9DEZ5"/>
<dbReference type="GO" id="GO:0000139">
    <property type="term" value="C:Golgi membrane"/>
    <property type="evidence" value="ECO:0007669"/>
    <property type="project" value="UniProtKB-SubCell"/>
</dbReference>
<dbReference type="GO" id="GO:0030244">
    <property type="term" value="P:cellulose biosynthetic process"/>
    <property type="evidence" value="ECO:0007669"/>
    <property type="project" value="InterPro"/>
</dbReference>
<name>A0A0A9DEZ5_ARUDO</name>
<evidence type="ECO:0000256" key="3">
    <source>
        <dbReference type="ARBA" id="ARBA00022679"/>
    </source>
</evidence>
<evidence type="ECO:0000256" key="8">
    <source>
        <dbReference type="ARBA" id="ARBA00023316"/>
    </source>
</evidence>
<feature type="transmembrane region" description="Helical" evidence="13">
    <location>
        <begin position="764"/>
        <end position="787"/>
    </location>
</feature>
<keyword evidence="3" id="KW-0808">Transferase</keyword>
<feature type="compositionally biased region" description="Low complexity" evidence="12">
    <location>
        <begin position="17"/>
        <end position="28"/>
    </location>
</feature>
<keyword evidence="8" id="KW-0961">Cell wall biogenesis/degradation</keyword>
<evidence type="ECO:0000256" key="12">
    <source>
        <dbReference type="SAM" id="MobiDB-lite"/>
    </source>
</evidence>
<evidence type="ECO:0000256" key="2">
    <source>
        <dbReference type="ARBA" id="ARBA00022676"/>
    </source>
</evidence>
<dbReference type="EMBL" id="GBRH01212642">
    <property type="protein sequence ID" value="JAD85253.1"/>
    <property type="molecule type" value="Transcribed_RNA"/>
</dbReference>
<reference evidence="14" key="2">
    <citation type="journal article" date="2015" name="Data Brief">
        <title>Shoot transcriptome of the giant reed, Arundo donax.</title>
        <authorList>
            <person name="Barrero R.A."/>
            <person name="Guerrero F.D."/>
            <person name="Moolhuijzen P."/>
            <person name="Goolsby J.A."/>
            <person name="Tidwell J."/>
            <person name="Bellgard S.E."/>
            <person name="Bellgard M.I."/>
        </authorList>
    </citation>
    <scope>NUCLEOTIDE SEQUENCE</scope>
    <source>
        <tissue evidence="14">Shoot tissue taken approximately 20 cm above the soil surface</tissue>
    </source>
</reference>
<feature type="binding site" evidence="10">
    <location>
        <position position="206"/>
    </location>
    <ligand>
        <name>UDP-alpha-D-glucose</name>
        <dbReference type="ChEBI" id="CHEBI:58885"/>
    </ligand>
</feature>
<dbReference type="InterPro" id="IPR005150">
    <property type="entry name" value="Cellulose_synth"/>
</dbReference>
<evidence type="ECO:0000256" key="5">
    <source>
        <dbReference type="ARBA" id="ARBA00022989"/>
    </source>
</evidence>
<dbReference type="InterPro" id="IPR029044">
    <property type="entry name" value="Nucleotide-diphossugar_trans"/>
</dbReference>
<dbReference type="SUPFAM" id="SSF53448">
    <property type="entry name" value="Nucleotide-diphospho-sugar transferases"/>
    <property type="match status" value="1"/>
</dbReference>
<evidence type="ECO:0000256" key="4">
    <source>
        <dbReference type="ARBA" id="ARBA00022692"/>
    </source>
</evidence>
<feature type="transmembrane region" description="Helical" evidence="13">
    <location>
        <begin position="712"/>
        <end position="734"/>
    </location>
</feature>
<evidence type="ECO:0000256" key="10">
    <source>
        <dbReference type="PIRSR" id="PIRSR605150-2"/>
    </source>
</evidence>
<feature type="region of interest" description="Disordered" evidence="12">
    <location>
        <begin position="1"/>
        <end position="41"/>
    </location>
</feature>
<dbReference type="GO" id="GO:0071555">
    <property type="term" value="P:cell wall organization"/>
    <property type="evidence" value="ECO:0007669"/>
    <property type="project" value="UniProtKB-KW"/>
</dbReference>
<feature type="binding site" evidence="10">
    <location>
        <position position="380"/>
    </location>
    <ligand>
        <name>UDP-alpha-D-glucose</name>
        <dbReference type="ChEBI" id="CHEBI:58885"/>
    </ligand>
</feature>
<evidence type="ECO:0000256" key="11">
    <source>
        <dbReference type="PIRSR" id="PIRSR605150-3"/>
    </source>
</evidence>
<keyword evidence="4 13" id="KW-0812">Transmembrane</keyword>
<evidence type="ECO:0000313" key="14">
    <source>
        <dbReference type="EMBL" id="JAD85253.1"/>
    </source>
</evidence>
<sequence length="878" mass="98842">MAPQAGVNGAGGGGSNGAAPAPVAANGNGKHHRGTRKKAISPRDKYWTPIDEKEAAAAVEDGGEEGRRPLLFRTYRVKGILLHPYRLLTLLRLIAIILFFIWRIRHPYADGMWLWWISIVGDFWFGVTWLLNQVAKLNPIKRVPDLALLKQQFDLPDGNSNLPRLDVFINTVDPINEPMIYTMNSILSILAADYPVDRSATYLSDDGGSIIHYEGLLETAKFAALWVPFCRKHCIEPRAPESYFAVKARPYTGNAPDEFIDDHTRMSREYDEFKMRLDALFTKIPQRSDAYNAQTKDGAKATWMADGTQWPGTWIDPAENHKKGQHAGIVEVMLNHPGNEPQFGVPTSAENPLDFSAVDVRLPMLVYISREKSPGYDHQKKAGAMNVQLRVSALLTNAPFIINFDGDHYVNNSQAFRAAVCFMLDRRDGENTAFVQFPQRFDDVDPTDRYCNHNRVFFDATLLGLNGIQGPSYVGTGCMFRRIAVYGADPPRWRPDDAKIVDNSDKFGKSVSFINSIPLAANQEWSMTLPPALDESVMAELTNVMNCAYEDGTQFGKEVGWVYNIATEDVVTGFRLHRTGWRSMYCRIEPDAFRGTAPINLTERLYQILRWSGGSLEMFFSHCPLLAGRRLNFLQRIAYTNMTAYPISSIFLVFYLLFPIIWIFRGEFYIQKPFPTYVMYLVIIILMTELIGMVEIKWAGLTLLDWIRNEQFYIIGATAVYPLATLHIVLKLVLRRKGVSFKLTAKQATSSVTEKFAELYTVQWVPLLIPTVVVIAVNVCAIGTAIGKAIVGGWSLLQMADAALGLVFNAWILLLIYPFALGIMGRWSKRPYVLFILLVIAFIVIALVDIAIQAMRTGFVRFHFRHSGGASFPTSWGF</sequence>
<feature type="compositionally biased region" description="Basic residues" evidence="12">
    <location>
        <begin position="29"/>
        <end position="40"/>
    </location>
</feature>
<feature type="active site" evidence="9">
    <location>
        <position position="569"/>
    </location>
</feature>
<evidence type="ECO:0000256" key="6">
    <source>
        <dbReference type="ARBA" id="ARBA00023034"/>
    </source>
</evidence>
<evidence type="ECO:0000256" key="9">
    <source>
        <dbReference type="PIRSR" id="PIRSR605150-1"/>
    </source>
</evidence>
<feature type="active site" evidence="9">
    <location>
        <position position="206"/>
    </location>
</feature>
<evidence type="ECO:0000256" key="1">
    <source>
        <dbReference type="ARBA" id="ARBA00004653"/>
    </source>
</evidence>
<dbReference type="Gene3D" id="3.90.550.10">
    <property type="entry name" value="Spore Coat Polysaccharide Biosynthesis Protein SpsA, Chain A"/>
    <property type="match status" value="1"/>
</dbReference>
<comment type="subcellular location">
    <subcellularLocation>
        <location evidence="1">Golgi apparatus membrane</location>
        <topology evidence="1">Multi-pass membrane protein</topology>
    </subcellularLocation>
</comment>
<feature type="transmembrane region" description="Helical" evidence="13">
    <location>
        <begin position="677"/>
        <end position="700"/>
    </location>
</feature>
<feature type="transmembrane region" description="Helical" evidence="13">
    <location>
        <begin position="832"/>
        <end position="852"/>
    </location>
</feature>
<evidence type="ECO:0008006" key="15">
    <source>
        <dbReference type="Google" id="ProtNLM"/>
    </source>
</evidence>
<evidence type="ECO:0000256" key="13">
    <source>
        <dbReference type="SAM" id="Phobius"/>
    </source>
</evidence>
<accession>A0A0A9DEZ5</accession>